<dbReference type="Gene3D" id="2.40.10.120">
    <property type="match status" value="1"/>
</dbReference>
<evidence type="ECO:0000313" key="4">
    <source>
        <dbReference type="EMBL" id="KAK3272856.1"/>
    </source>
</evidence>
<dbReference type="EMBL" id="LGRX02008760">
    <property type="protein sequence ID" value="KAK3272856.1"/>
    <property type="molecule type" value="Genomic_DNA"/>
</dbReference>
<name>A0AAE0G8I8_9CHLO</name>
<organism evidence="4 5">
    <name type="scientific">Cymbomonas tetramitiformis</name>
    <dbReference type="NCBI Taxonomy" id="36881"/>
    <lineage>
        <taxon>Eukaryota</taxon>
        <taxon>Viridiplantae</taxon>
        <taxon>Chlorophyta</taxon>
        <taxon>Pyramimonadophyceae</taxon>
        <taxon>Pyramimonadales</taxon>
        <taxon>Pyramimonadaceae</taxon>
        <taxon>Cymbomonas</taxon>
    </lineage>
</organism>
<keyword evidence="5" id="KW-1185">Reference proteome</keyword>
<dbReference type="AlphaFoldDB" id="A0AAE0G8I8"/>
<dbReference type="GO" id="GO:0006508">
    <property type="term" value="P:proteolysis"/>
    <property type="evidence" value="ECO:0007669"/>
    <property type="project" value="UniProtKB-KW"/>
</dbReference>
<dbReference type="PANTHER" id="PTHR43343">
    <property type="entry name" value="PEPTIDASE S12"/>
    <property type="match status" value="1"/>
</dbReference>
<dbReference type="InterPro" id="IPR051201">
    <property type="entry name" value="Chloro_Bact_Ser_Proteases"/>
</dbReference>
<comment type="caution">
    <text evidence="4">The sequence shown here is derived from an EMBL/GenBank/DDBJ whole genome shotgun (WGS) entry which is preliminary data.</text>
</comment>
<evidence type="ECO:0000256" key="3">
    <source>
        <dbReference type="ARBA" id="ARBA00022801"/>
    </source>
</evidence>
<sequence length="253" mass="27252">MAFCKLMPVRVSFSARENSQLLPCSLCDRNATSASTLTSKSLPRVASRVVCRDGPAEASDHREPAKKVSASRRLAISQGAAFGLLGSLPETTQASPLLDERIAMNVFDENSTSTVYIADYVLALDGEETPEGVGSGFVWDQRGHIVTNYHVIAKLADDTSGRQRTRVGVLRPDGVTTAEFQATVVGIDPAHDLAVLHIDAPEDILRPVKLGTSSDLKVGQYCYAIGNPFGPLCTQPRHLEAFLKEMPEILDSG</sequence>
<dbReference type="InterPro" id="IPR001940">
    <property type="entry name" value="Peptidase_S1C"/>
</dbReference>
<evidence type="ECO:0000256" key="1">
    <source>
        <dbReference type="ARBA" id="ARBA00010541"/>
    </source>
</evidence>
<dbReference type="Proteomes" id="UP001190700">
    <property type="component" value="Unassembled WGS sequence"/>
</dbReference>
<dbReference type="SUPFAM" id="SSF50494">
    <property type="entry name" value="Trypsin-like serine proteases"/>
    <property type="match status" value="1"/>
</dbReference>
<dbReference type="InterPro" id="IPR009003">
    <property type="entry name" value="Peptidase_S1_PA"/>
</dbReference>
<dbReference type="Pfam" id="PF13365">
    <property type="entry name" value="Trypsin_2"/>
    <property type="match status" value="1"/>
</dbReference>
<protein>
    <submittedName>
        <fullName evidence="4">Trypsin protease</fullName>
    </submittedName>
</protein>
<proteinExistence type="inferred from homology"/>
<keyword evidence="3" id="KW-0378">Hydrolase</keyword>
<gene>
    <name evidence="4" type="ORF">CYMTET_18866</name>
</gene>
<evidence type="ECO:0000256" key="2">
    <source>
        <dbReference type="ARBA" id="ARBA00022670"/>
    </source>
</evidence>
<keyword evidence="2 4" id="KW-0645">Protease</keyword>
<reference evidence="4 5" key="1">
    <citation type="journal article" date="2015" name="Genome Biol. Evol.">
        <title>Comparative Genomics of a Bacterivorous Green Alga Reveals Evolutionary Causalities and Consequences of Phago-Mixotrophic Mode of Nutrition.</title>
        <authorList>
            <person name="Burns J.A."/>
            <person name="Paasch A."/>
            <person name="Narechania A."/>
            <person name="Kim E."/>
        </authorList>
    </citation>
    <scope>NUCLEOTIDE SEQUENCE [LARGE SCALE GENOMIC DNA]</scope>
    <source>
        <strain evidence="4 5">PLY_AMNH</strain>
    </source>
</reference>
<comment type="similarity">
    <text evidence="1">Belongs to the peptidase S1C family.</text>
</comment>
<dbReference type="PANTHER" id="PTHR43343:SF6">
    <property type="entry name" value="PROTEASE DO-LIKE 5, CHLOROPLASTIC ISOFORM X1"/>
    <property type="match status" value="1"/>
</dbReference>
<dbReference type="GO" id="GO:0004252">
    <property type="term" value="F:serine-type endopeptidase activity"/>
    <property type="evidence" value="ECO:0007669"/>
    <property type="project" value="InterPro"/>
</dbReference>
<evidence type="ECO:0000313" key="5">
    <source>
        <dbReference type="Proteomes" id="UP001190700"/>
    </source>
</evidence>
<accession>A0AAE0G8I8</accession>
<dbReference type="PRINTS" id="PR00834">
    <property type="entry name" value="PROTEASES2C"/>
</dbReference>